<evidence type="ECO:0000313" key="2">
    <source>
        <dbReference type="EMBL" id="KIH56420.1"/>
    </source>
</evidence>
<name>A0A0C2G625_9BILA</name>
<dbReference type="AlphaFoldDB" id="A0A0C2G625"/>
<feature type="region of interest" description="Disordered" evidence="1">
    <location>
        <begin position="45"/>
        <end position="67"/>
    </location>
</feature>
<keyword evidence="3" id="KW-1185">Reference proteome</keyword>
<feature type="non-terminal residue" evidence="2">
    <location>
        <position position="67"/>
    </location>
</feature>
<gene>
    <name evidence="2" type="ORF">ANCDUO_13400</name>
</gene>
<sequence length="67" mass="7189">MLSTITTTPIESTQLKYEVNGRQLRVDSAAGGDRSADEIQQLQAALSAAQVEESPYGPEPEEGRAPE</sequence>
<feature type="compositionally biased region" description="Low complexity" evidence="1">
    <location>
        <begin position="45"/>
        <end position="56"/>
    </location>
</feature>
<dbReference type="Proteomes" id="UP000054047">
    <property type="component" value="Unassembled WGS sequence"/>
</dbReference>
<organism evidence="2 3">
    <name type="scientific">Ancylostoma duodenale</name>
    <dbReference type="NCBI Taxonomy" id="51022"/>
    <lineage>
        <taxon>Eukaryota</taxon>
        <taxon>Metazoa</taxon>
        <taxon>Ecdysozoa</taxon>
        <taxon>Nematoda</taxon>
        <taxon>Chromadorea</taxon>
        <taxon>Rhabditida</taxon>
        <taxon>Rhabditina</taxon>
        <taxon>Rhabditomorpha</taxon>
        <taxon>Strongyloidea</taxon>
        <taxon>Ancylostomatidae</taxon>
        <taxon>Ancylostomatinae</taxon>
        <taxon>Ancylostoma</taxon>
    </lineage>
</organism>
<evidence type="ECO:0000313" key="3">
    <source>
        <dbReference type="Proteomes" id="UP000054047"/>
    </source>
</evidence>
<accession>A0A0C2G625</accession>
<proteinExistence type="predicted"/>
<dbReference type="EMBL" id="KN735769">
    <property type="protein sequence ID" value="KIH56420.1"/>
    <property type="molecule type" value="Genomic_DNA"/>
</dbReference>
<protein>
    <submittedName>
        <fullName evidence="2">Uncharacterized protein</fullName>
    </submittedName>
</protein>
<evidence type="ECO:0000256" key="1">
    <source>
        <dbReference type="SAM" id="MobiDB-lite"/>
    </source>
</evidence>
<reference evidence="2 3" key="1">
    <citation type="submission" date="2013-12" db="EMBL/GenBank/DDBJ databases">
        <title>Draft genome of the parsitic nematode Ancylostoma duodenale.</title>
        <authorList>
            <person name="Mitreva M."/>
        </authorList>
    </citation>
    <scope>NUCLEOTIDE SEQUENCE [LARGE SCALE GENOMIC DNA]</scope>
    <source>
        <strain evidence="2 3">Zhejiang</strain>
    </source>
</reference>